<dbReference type="EMBL" id="LAZR01004719">
    <property type="protein sequence ID" value="KKN06188.1"/>
    <property type="molecule type" value="Genomic_DNA"/>
</dbReference>
<sequence length="94" mass="11096">MSLRELVLDLCGGNPGCLKTLMELGAEKLDRLVKLRDLGYKGPFIWLLRKDLLDMDMDRFKELLDNDELKAEVERAIKENGAFARQWRYHKEHY</sequence>
<reference evidence="1" key="1">
    <citation type="journal article" date="2015" name="Nature">
        <title>Complex archaea that bridge the gap between prokaryotes and eukaryotes.</title>
        <authorList>
            <person name="Spang A."/>
            <person name="Saw J.H."/>
            <person name="Jorgensen S.L."/>
            <person name="Zaremba-Niedzwiedzka K."/>
            <person name="Martijn J."/>
            <person name="Lind A.E."/>
            <person name="van Eijk R."/>
            <person name="Schleper C."/>
            <person name="Guy L."/>
            <person name="Ettema T.J."/>
        </authorList>
    </citation>
    <scope>NUCLEOTIDE SEQUENCE</scope>
</reference>
<accession>A0A0F9QLE0</accession>
<organism evidence="1">
    <name type="scientific">marine sediment metagenome</name>
    <dbReference type="NCBI Taxonomy" id="412755"/>
    <lineage>
        <taxon>unclassified sequences</taxon>
        <taxon>metagenomes</taxon>
        <taxon>ecological metagenomes</taxon>
    </lineage>
</organism>
<protein>
    <submittedName>
        <fullName evidence="1">Uncharacterized protein</fullName>
    </submittedName>
</protein>
<evidence type="ECO:0000313" key="1">
    <source>
        <dbReference type="EMBL" id="KKN06188.1"/>
    </source>
</evidence>
<comment type="caution">
    <text evidence="1">The sequence shown here is derived from an EMBL/GenBank/DDBJ whole genome shotgun (WGS) entry which is preliminary data.</text>
</comment>
<name>A0A0F9QLE0_9ZZZZ</name>
<proteinExistence type="predicted"/>
<dbReference type="AlphaFoldDB" id="A0A0F9QLE0"/>
<gene>
    <name evidence="1" type="ORF">LCGC14_1079950</name>
</gene>